<evidence type="ECO:0000313" key="2">
    <source>
        <dbReference type="EMBL" id="VVT05966.1"/>
    </source>
</evidence>
<protein>
    <submittedName>
        <fullName evidence="2">Uncharacterized protein</fullName>
    </submittedName>
</protein>
<feature type="region of interest" description="Disordered" evidence="1">
    <location>
        <begin position="33"/>
        <end position="82"/>
    </location>
</feature>
<proteinExistence type="predicted"/>
<organism evidence="2 3">
    <name type="scientific">Sphingomonas aurantiaca</name>
    <dbReference type="NCBI Taxonomy" id="185949"/>
    <lineage>
        <taxon>Bacteria</taxon>
        <taxon>Pseudomonadati</taxon>
        <taxon>Pseudomonadota</taxon>
        <taxon>Alphaproteobacteria</taxon>
        <taxon>Sphingomonadales</taxon>
        <taxon>Sphingomonadaceae</taxon>
        <taxon>Sphingomonas</taxon>
    </lineage>
</organism>
<dbReference type="AlphaFoldDB" id="A0A5E7YGW5"/>
<sequence>MERAARRERDDLGSAEIPAKQLQALFQRGATVERDRAQIGQRRDQPGNVVARDIEDRGVGAPRASRRSDHVPHCDPLRTQRPKPVVIVERSKVAPDDRRHQLPELVLRMRIITLRGERTVARQAAKDEDSGIRVGDGREGVLELHKAHLTPSAGQSDREIQPDLEISPI</sequence>
<name>A0A5E7YGW5_9SPHN</name>
<accession>A0A5E7YGW5</accession>
<feature type="region of interest" description="Disordered" evidence="1">
    <location>
        <begin position="147"/>
        <end position="169"/>
    </location>
</feature>
<evidence type="ECO:0000313" key="3">
    <source>
        <dbReference type="Proteomes" id="UP000326857"/>
    </source>
</evidence>
<gene>
    <name evidence="2" type="ORF">SPHINGO391_380011</name>
</gene>
<feature type="compositionally biased region" description="Basic and acidic residues" evidence="1">
    <location>
        <begin position="33"/>
        <end position="45"/>
    </location>
</feature>
<feature type="compositionally biased region" description="Basic and acidic residues" evidence="1">
    <location>
        <begin position="66"/>
        <end position="78"/>
    </location>
</feature>
<reference evidence="2 3" key="1">
    <citation type="submission" date="2019-09" db="EMBL/GenBank/DDBJ databases">
        <authorList>
            <person name="Dittami M. S."/>
        </authorList>
    </citation>
    <scope>NUCLEOTIDE SEQUENCE [LARGE SCALE GENOMIC DNA]</scope>
    <source>
        <strain evidence="2">SPHINGO391</strain>
    </source>
</reference>
<dbReference type="Proteomes" id="UP000326857">
    <property type="component" value="Unassembled WGS sequence"/>
</dbReference>
<evidence type="ECO:0000256" key="1">
    <source>
        <dbReference type="SAM" id="MobiDB-lite"/>
    </source>
</evidence>
<dbReference type="EMBL" id="CABVLI010000032">
    <property type="protein sequence ID" value="VVT05966.1"/>
    <property type="molecule type" value="Genomic_DNA"/>
</dbReference>